<reference evidence="1" key="2">
    <citation type="submission" date="2020-12" db="EMBL/GenBank/DDBJ databases">
        <authorList>
            <person name="Kanost M."/>
        </authorList>
    </citation>
    <scope>NUCLEOTIDE SEQUENCE</scope>
</reference>
<comment type="caution">
    <text evidence="1">The sequence shown here is derived from an EMBL/GenBank/DDBJ whole genome shotgun (WGS) entry which is preliminary data.</text>
</comment>
<proteinExistence type="predicted"/>
<dbReference type="AlphaFoldDB" id="A0A922CNW1"/>
<name>A0A922CNW1_MANSE</name>
<dbReference type="EMBL" id="JH668438">
    <property type="protein sequence ID" value="KAG6453217.1"/>
    <property type="molecule type" value="Genomic_DNA"/>
</dbReference>
<gene>
    <name evidence="1" type="ORF">O3G_MSEX008020</name>
</gene>
<dbReference type="Proteomes" id="UP000791440">
    <property type="component" value="Unassembled WGS sequence"/>
</dbReference>
<keyword evidence="2" id="KW-1185">Reference proteome</keyword>
<evidence type="ECO:0000313" key="2">
    <source>
        <dbReference type="Proteomes" id="UP000791440"/>
    </source>
</evidence>
<organism evidence="1 2">
    <name type="scientific">Manduca sexta</name>
    <name type="common">Tobacco hawkmoth</name>
    <name type="synonym">Tobacco hornworm</name>
    <dbReference type="NCBI Taxonomy" id="7130"/>
    <lineage>
        <taxon>Eukaryota</taxon>
        <taxon>Metazoa</taxon>
        <taxon>Ecdysozoa</taxon>
        <taxon>Arthropoda</taxon>
        <taxon>Hexapoda</taxon>
        <taxon>Insecta</taxon>
        <taxon>Pterygota</taxon>
        <taxon>Neoptera</taxon>
        <taxon>Endopterygota</taxon>
        <taxon>Lepidoptera</taxon>
        <taxon>Glossata</taxon>
        <taxon>Ditrysia</taxon>
        <taxon>Bombycoidea</taxon>
        <taxon>Sphingidae</taxon>
        <taxon>Sphinginae</taxon>
        <taxon>Sphingini</taxon>
        <taxon>Manduca</taxon>
    </lineage>
</organism>
<reference evidence="1" key="1">
    <citation type="journal article" date="2016" name="Insect Biochem. Mol. Biol.">
        <title>Multifaceted biological insights from a draft genome sequence of the tobacco hornworm moth, Manduca sexta.</title>
        <authorList>
            <person name="Kanost M.R."/>
            <person name="Arrese E.L."/>
            <person name="Cao X."/>
            <person name="Chen Y.R."/>
            <person name="Chellapilla S."/>
            <person name="Goldsmith M.R."/>
            <person name="Grosse-Wilde E."/>
            <person name="Heckel D.G."/>
            <person name="Herndon N."/>
            <person name="Jiang H."/>
            <person name="Papanicolaou A."/>
            <person name="Qu J."/>
            <person name="Soulages J.L."/>
            <person name="Vogel H."/>
            <person name="Walters J."/>
            <person name="Waterhouse R.M."/>
            <person name="Ahn S.J."/>
            <person name="Almeida F.C."/>
            <person name="An C."/>
            <person name="Aqrawi P."/>
            <person name="Bretschneider A."/>
            <person name="Bryant W.B."/>
            <person name="Bucks S."/>
            <person name="Chao H."/>
            <person name="Chevignon G."/>
            <person name="Christen J.M."/>
            <person name="Clarke D.F."/>
            <person name="Dittmer N.T."/>
            <person name="Ferguson L.C.F."/>
            <person name="Garavelou S."/>
            <person name="Gordon K.H.J."/>
            <person name="Gunaratna R.T."/>
            <person name="Han Y."/>
            <person name="Hauser F."/>
            <person name="He Y."/>
            <person name="Heidel-Fischer H."/>
            <person name="Hirsh A."/>
            <person name="Hu Y."/>
            <person name="Jiang H."/>
            <person name="Kalra D."/>
            <person name="Klinner C."/>
            <person name="Konig C."/>
            <person name="Kovar C."/>
            <person name="Kroll A.R."/>
            <person name="Kuwar S.S."/>
            <person name="Lee S.L."/>
            <person name="Lehman R."/>
            <person name="Li K."/>
            <person name="Li Z."/>
            <person name="Liang H."/>
            <person name="Lovelace S."/>
            <person name="Lu Z."/>
            <person name="Mansfield J.H."/>
            <person name="McCulloch K.J."/>
            <person name="Mathew T."/>
            <person name="Morton B."/>
            <person name="Muzny D.M."/>
            <person name="Neunemann D."/>
            <person name="Ongeri F."/>
            <person name="Pauchet Y."/>
            <person name="Pu L.L."/>
            <person name="Pyrousis I."/>
            <person name="Rao X.J."/>
            <person name="Redding A."/>
            <person name="Roesel C."/>
            <person name="Sanchez-Gracia A."/>
            <person name="Schaack S."/>
            <person name="Shukla A."/>
            <person name="Tetreau G."/>
            <person name="Wang Y."/>
            <person name="Xiong G.H."/>
            <person name="Traut W."/>
            <person name="Walsh T.K."/>
            <person name="Worley K.C."/>
            <person name="Wu D."/>
            <person name="Wu W."/>
            <person name="Wu Y.Q."/>
            <person name="Zhang X."/>
            <person name="Zou Z."/>
            <person name="Zucker H."/>
            <person name="Briscoe A.D."/>
            <person name="Burmester T."/>
            <person name="Clem R.J."/>
            <person name="Feyereisen R."/>
            <person name="Grimmelikhuijzen C.J.P."/>
            <person name="Hamodrakas S.J."/>
            <person name="Hansson B.S."/>
            <person name="Huguet E."/>
            <person name="Jermiin L.S."/>
            <person name="Lan Q."/>
            <person name="Lehman H.K."/>
            <person name="Lorenzen M."/>
            <person name="Merzendorfer H."/>
            <person name="Michalopoulos I."/>
            <person name="Morton D.B."/>
            <person name="Muthukrishnan S."/>
            <person name="Oakeshott J.G."/>
            <person name="Palmer W."/>
            <person name="Park Y."/>
            <person name="Passarelli A.L."/>
            <person name="Rozas J."/>
            <person name="Schwartz L.M."/>
            <person name="Smith W."/>
            <person name="Southgate A."/>
            <person name="Vilcinskas A."/>
            <person name="Vogt R."/>
            <person name="Wang P."/>
            <person name="Werren J."/>
            <person name="Yu X.Q."/>
            <person name="Zhou J.J."/>
            <person name="Brown S.J."/>
            <person name="Scherer S.E."/>
            <person name="Richards S."/>
            <person name="Blissard G.W."/>
        </authorList>
    </citation>
    <scope>NUCLEOTIDE SEQUENCE</scope>
</reference>
<evidence type="ECO:0000313" key="1">
    <source>
        <dbReference type="EMBL" id="KAG6453217.1"/>
    </source>
</evidence>
<accession>A0A922CNW1</accession>
<protein>
    <submittedName>
        <fullName evidence="1">Uncharacterized protein</fullName>
    </submittedName>
</protein>
<sequence length="100" mass="11743">MQLFLRLLLQTSKDANIFTHFYNDSKIRKTILYRSDGKMIPLLMLIEEMPKNISTNKRQTAPDDRHNYAGLLNYFFTLCFQDPKLYEGNGYTGKLPAKDF</sequence>